<dbReference type="EMBL" id="HBHT01021567">
    <property type="protein sequence ID" value="CAD9971227.1"/>
    <property type="molecule type" value="Transcribed_RNA"/>
</dbReference>
<accession>A0A7S3DRD5</accession>
<evidence type="ECO:0000313" key="2">
    <source>
        <dbReference type="EMBL" id="CAD9971227.1"/>
    </source>
</evidence>
<evidence type="ECO:0000256" key="1">
    <source>
        <dbReference type="SAM" id="MobiDB-lite"/>
    </source>
</evidence>
<name>A0A7S3DRD5_9STRA</name>
<feature type="region of interest" description="Disordered" evidence="1">
    <location>
        <begin position="45"/>
        <end position="65"/>
    </location>
</feature>
<protein>
    <submittedName>
        <fullName evidence="2">Uncharacterized protein</fullName>
    </submittedName>
</protein>
<dbReference type="AlphaFoldDB" id="A0A7S3DRD5"/>
<organism evidence="2">
    <name type="scientific">Entomoneis paludosa</name>
    <dbReference type="NCBI Taxonomy" id="265537"/>
    <lineage>
        <taxon>Eukaryota</taxon>
        <taxon>Sar</taxon>
        <taxon>Stramenopiles</taxon>
        <taxon>Ochrophyta</taxon>
        <taxon>Bacillariophyta</taxon>
        <taxon>Bacillariophyceae</taxon>
        <taxon>Bacillariophycidae</taxon>
        <taxon>Entomoneidaceae</taxon>
        <taxon>Entomoneis</taxon>
    </lineage>
</organism>
<gene>
    <name evidence="2" type="ORF">APAL1065_LOCUS14454</name>
</gene>
<reference evidence="2" key="1">
    <citation type="submission" date="2021-01" db="EMBL/GenBank/DDBJ databases">
        <authorList>
            <person name="Corre E."/>
            <person name="Pelletier E."/>
            <person name="Niang G."/>
            <person name="Scheremetjew M."/>
            <person name="Finn R."/>
            <person name="Kale V."/>
            <person name="Holt S."/>
            <person name="Cochrane G."/>
            <person name="Meng A."/>
            <person name="Brown T."/>
            <person name="Cohen L."/>
        </authorList>
    </citation>
    <scope>NUCLEOTIDE SEQUENCE</scope>
    <source>
        <strain evidence="2">CCMP125</strain>
    </source>
</reference>
<sequence length="307" mass="34675">MPSVDKQEETATAKNRTRLTMGLMDDHQNVDVLLGAVPNCKDVDATKDSSSCVPDEGEETSLSSLDDASLTSVALSDDEEDCCVSSNPRLSVEMDLLIQQQEQSSSSSQPAPACSAFQRRKTSYRVEFDEACNLYYENELYDLSECRDYWCHHQEYQQYRLFCNYVVGTVTQTAESTEVNMANSFVDLIARSYRTCCSRGSPDENECNDNTDLEILSLNDYELLEQIYEETGGPLLLGLEKSICRAMSRDVLERRRELQLIVSELQEGTTFADLDEVAEEIRHASQRISKPASLYARHMANTMLRIP</sequence>
<proteinExistence type="predicted"/>